<feature type="domain" description="DUF6598" evidence="1">
    <location>
        <begin position="3"/>
        <end position="188"/>
    </location>
</feature>
<organism evidence="2">
    <name type="scientific">Aegilops tauschii</name>
    <name type="common">Tausch's goatgrass</name>
    <name type="synonym">Aegilops squarrosa</name>
    <dbReference type="NCBI Taxonomy" id="37682"/>
    <lineage>
        <taxon>Eukaryota</taxon>
        <taxon>Viridiplantae</taxon>
        <taxon>Streptophyta</taxon>
        <taxon>Embryophyta</taxon>
        <taxon>Tracheophyta</taxon>
        <taxon>Spermatophyta</taxon>
        <taxon>Magnoliopsida</taxon>
        <taxon>Liliopsida</taxon>
        <taxon>Poales</taxon>
        <taxon>Poaceae</taxon>
        <taxon>BOP clade</taxon>
        <taxon>Pooideae</taxon>
        <taxon>Triticodae</taxon>
        <taxon>Triticeae</taxon>
        <taxon>Triticinae</taxon>
        <taxon>Aegilops</taxon>
    </lineage>
</organism>
<dbReference type="ExpressionAtlas" id="M8AV45">
    <property type="expression patterns" value="baseline"/>
</dbReference>
<dbReference type="InterPro" id="IPR001938">
    <property type="entry name" value="Thaumatin"/>
</dbReference>
<accession>M8AV45</accession>
<dbReference type="EnsemblPlants" id="EMT05269">
    <property type="protein sequence ID" value="EMT05269"/>
    <property type="gene ID" value="F775_12951"/>
</dbReference>
<dbReference type="AlphaFoldDB" id="M8AV45"/>
<dbReference type="PANTHER" id="PTHR33065:SF73">
    <property type="entry name" value="DUF6598 DOMAIN-CONTAINING PROTEIN"/>
    <property type="match status" value="1"/>
</dbReference>
<evidence type="ECO:0000313" key="2">
    <source>
        <dbReference type="EnsemblPlants" id="EMT05269"/>
    </source>
</evidence>
<name>M8AV45_AEGTA</name>
<dbReference type="InterPro" id="IPR046533">
    <property type="entry name" value="DUF6598"/>
</dbReference>
<evidence type="ECO:0000259" key="1">
    <source>
        <dbReference type="Pfam" id="PF20241"/>
    </source>
</evidence>
<sequence>MSASFLKLTGPCRPIAFIDPVDFEIQLKVKGTTECEDETLMARWFEYAHGFGDYGELACRRWGGNFCTLEITSVLLARTVVATIISADIIEGSWPDDSRGRVVARTAAIDEDILLLDSGEEPLKVDPDGRVTLQRGVVCVERQGMLTVSMEAYSKEGICYADSVEFRPKKSLTSIGICDLGFCTVQFIVGWSPMATKSDLMYFDN</sequence>
<dbReference type="Pfam" id="PF20241">
    <property type="entry name" value="DUF6598"/>
    <property type="match status" value="1"/>
</dbReference>
<proteinExistence type="predicted"/>
<dbReference type="PANTHER" id="PTHR33065">
    <property type="entry name" value="OS07G0486400 PROTEIN"/>
    <property type="match status" value="1"/>
</dbReference>
<dbReference type="PIRSF" id="PIRSF002703">
    <property type="entry name" value="Thaumatin"/>
    <property type="match status" value="1"/>
</dbReference>
<reference evidence="2" key="1">
    <citation type="submission" date="2015-06" db="UniProtKB">
        <authorList>
            <consortium name="EnsemblPlants"/>
        </authorList>
    </citation>
    <scope>IDENTIFICATION</scope>
</reference>
<protein>
    <recommendedName>
        <fullName evidence="1">DUF6598 domain-containing protein</fullName>
    </recommendedName>
</protein>